<evidence type="ECO:0000313" key="1">
    <source>
        <dbReference type="EMBL" id="EGF88478.1"/>
    </source>
</evidence>
<comment type="caution">
    <text evidence="1">The sequence shown here is derived from an EMBL/GenBank/DDBJ whole genome shotgun (WGS) entry which is preliminary data.</text>
</comment>
<accession>A0AA87DTG9</accession>
<sequence length="89" mass="10770">MNIISVIIITVENVARLKRYRRLTMKLKIANFKDIDNLFIEYKGYTISFSLKQLEYNNNLGIRIETEQEKERLIEILEVFQKNLERLEF</sequence>
<proteinExistence type="predicted"/>
<organism evidence="1 2">
    <name type="scientific">Gemella haemolysans M341</name>
    <dbReference type="NCBI Taxonomy" id="562981"/>
    <lineage>
        <taxon>Bacteria</taxon>
        <taxon>Bacillati</taxon>
        <taxon>Bacillota</taxon>
        <taxon>Bacilli</taxon>
        <taxon>Bacillales</taxon>
        <taxon>Gemellaceae</taxon>
        <taxon>Gemella</taxon>
    </lineage>
</organism>
<evidence type="ECO:0000313" key="2">
    <source>
        <dbReference type="Proteomes" id="UP000004773"/>
    </source>
</evidence>
<dbReference type="EMBL" id="ACRO01000015">
    <property type="protein sequence ID" value="EGF88478.1"/>
    <property type="molecule type" value="Genomic_DNA"/>
</dbReference>
<name>A0AA87DTG9_9BACL</name>
<dbReference type="AlphaFoldDB" id="A0AA87DTG9"/>
<dbReference type="Proteomes" id="UP000004773">
    <property type="component" value="Unassembled WGS sequence"/>
</dbReference>
<reference evidence="1 2" key="1">
    <citation type="submission" date="2011-03" db="EMBL/GenBank/DDBJ databases">
        <title>The Genome Sequence of Gemella haemolysans M341.</title>
        <authorList>
            <consortium name="The Broad Institute Genome Sequencing Platform"/>
            <consortium name="The Broad Institute Genome Sequencing Center for Infectious Disease"/>
            <person name="Earl A."/>
            <person name="Ward D."/>
            <person name="Feldgarden M."/>
            <person name="Gevers D."/>
            <person name="Sibley C.D."/>
            <person name="Field T.R."/>
            <person name="Grinwis M."/>
            <person name="Eshaghurshan C.S."/>
            <person name="Surette M.G."/>
            <person name="Young S.K."/>
            <person name="Zeng Q."/>
            <person name="Gargeya S."/>
            <person name="Fitzgerald M."/>
            <person name="Haas B."/>
            <person name="Abouelleil A."/>
            <person name="Alvarado L."/>
            <person name="Arachchi H.M."/>
            <person name="Berlin A."/>
            <person name="Brown A."/>
            <person name="Chapman S.B."/>
            <person name="Chen Z."/>
            <person name="Dunbar C."/>
            <person name="Freedman E."/>
            <person name="Gearin G."/>
            <person name="Gellesch M."/>
            <person name="Goldberg J."/>
            <person name="Griggs A."/>
            <person name="Gujja S."/>
            <person name="Heilman E.R."/>
            <person name="Heiman D."/>
            <person name="Howarth C."/>
            <person name="Larson L."/>
            <person name="Lui A."/>
            <person name="MacDonald P.J.P."/>
            <person name="Mehta T."/>
            <person name="Montmayeur A."/>
            <person name="Murphy C."/>
            <person name="Neiman D."/>
            <person name="Pearson M."/>
            <person name="Priest M."/>
            <person name="Roberts A."/>
            <person name="Saif S."/>
            <person name="Shea T."/>
            <person name="Shenoy N."/>
            <person name="Sisk P."/>
            <person name="Stolte C."/>
            <person name="Sykes S."/>
            <person name="White J."/>
            <person name="Yandava C."/>
            <person name="Wortman J."/>
            <person name="Nusbaum C."/>
            <person name="Birren B."/>
        </authorList>
    </citation>
    <scope>NUCLEOTIDE SEQUENCE [LARGE SCALE GENOMIC DNA]</scope>
    <source>
        <strain evidence="1 2">M341</strain>
    </source>
</reference>
<gene>
    <name evidence="1" type="ORF">HMPREF0428_00996</name>
</gene>
<protein>
    <submittedName>
        <fullName evidence="1">Uncharacterized protein</fullName>
    </submittedName>
</protein>